<dbReference type="PROSITE" id="PS51485">
    <property type="entry name" value="PHYTOCYANIN"/>
    <property type="match status" value="1"/>
</dbReference>
<name>A0AAV6JZA4_9ERIC</name>
<dbReference type="InterPro" id="IPR008972">
    <property type="entry name" value="Cupredoxin"/>
</dbReference>
<feature type="region of interest" description="Disordered" evidence="3">
    <location>
        <begin position="779"/>
        <end position="824"/>
    </location>
</feature>
<keyword evidence="2" id="KW-0325">Glycoprotein</keyword>
<dbReference type="InterPro" id="IPR003245">
    <property type="entry name" value="Phytocyanin_dom"/>
</dbReference>
<protein>
    <recommendedName>
        <fullName evidence="5">Phytocyanin domain-containing protein</fullName>
    </recommendedName>
</protein>
<dbReference type="InterPro" id="IPR004158">
    <property type="entry name" value="DUF247_pln"/>
</dbReference>
<evidence type="ECO:0000313" key="7">
    <source>
        <dbReference type="Proteomes" id="UP000823749"/>
    </source>
</evidence>
<dbReference type="EMBL" id="JACTNZ010000006">
    <property type="protein sequence ID" value="KAG5545494.1"/>
    <property type="molecule type" value="Genomic_DNA"/>
</dbReference>
<dbReference type="PANTHER" id="PTHR31170:SF25">
    <property type="entry name" value="BNAA09G04570D PROTEIN"/>
    <property type="match status" value="1"/>
</dbReference>
<dbReference type="SUPFAM" id="SSF49503">
    <property type="entry name" value="Cupredoxins"/>
    <property type="match status" value="1"/>
</dbReference>
<keyword evidence="4" id="KW-0472">Membrane</keyword>
<dbReference type="PANTHER" id="PTHR31170">
    <property type="entry name" value="BNAC04G53230D PROTEIN"/>
    <property type="match status" value="1"/>
</dbReference>
<evidence type="ECO:0000259" key="5">
    <source>
        <dbReference type="PROSITE" id="PS51485"/>
    </source>
</evidence>
<accession>A0AAV6JZA4</accession>
<evidence type="ECO:0000256" key="3">
    <source>
        <dbReference type="SAM" id="MobiDB-lite"/>
    </source>
</evidence>
<dbReference type="Proteomes" id="UP000823749">
    <property type="component" value="Chromosome 6"/>
</dbReference>
<feature type="domain" description="Phytocyanin" evidence="5">
    <location>
        <begin position="678"/>
        <end position="777"/>
    </location>
</feature>
<keyword evidence="7" id="KW-1185">Reference proteome</keyword>
<dbReference type="AlphaFoldDB" id="A0AAV6JZA4"/>
<reference evidence="6 7" key="1">
    <citation type="submission" date="2020-08" db="EMBL/GenBank/DDBJ databases">
        <title>Plant Genome Project.</title>
        <authorList>
            <person name="Zhang R.-G."/>
        </authorList>
    </citation>
    <scope>NUCLEOTIDE SEQUENCE [LARGE SCALE GENOMIC DNA]</scope>
    <source>
        <strain evidence="6">WSP0</strain>
        <tissue evidence="6">Leaf</tissue>
    </source>
</reference>
<evidence type="ECO:0000256" key="4">
    <source>
        <dbReference type="SAM" id="Phobius"/>
    </source>
</evidence>
<feature type="transmembrane region" description="Helical" evidence="4">
    <location>
        <begin position="657"/>
        <end position="680"/>
    </location>
</feature>
<keyword evidence="4" id="KW-0812">Transmembrane</keyword>
<dbReference type="GO" id="GO:0009055">
    <property type="term" value="F:electron transfer activity"/>
    <property type="evidence" value="ECO:0007669"/>
    <property type="project" value="InterPro"/>
</dbReference>
<dbReference type="FunFam" id="2.60.40.420:FF:000003">
    <property type="entry name" value="Blue copper"/>
    <property type="match status" value="1"/>
</dbReference>
<feature type="transmembrane region" description="Helical" evidence="4">
    <location>
        <begin position="827"/>
        <end position="849"/>
    </location>
</feature>
<gene>
    <name evidence="6" type="ORF">RHGRI_017853</name>
</gene>
<feature type="compositionally biased region" description="Low complexity" evidence="3">
    <location>
        <begin position="794"/>
        <end position="824"/>
    </location>
</feature>
<keyword evidence="4" id="KW-1133">Transmembrane helix</keyword>
<dbReference type="Pfam" id="PF02298">
    <property type="entry name" value="Cu_bind_like"/>
    <property type="match status" value="1"/>
</dbReference>
<organism evidence="6 7">
    <name type="scientific">Rhododendron griersonianum</name>
    <dbReference type="NCBI Taxonomy" id="479676"/>
    <lineage>
        <taxon>Eukaryota</taxon>
        <taxon>Viridiplantae</taxon>
        <taxon>Streptophyta</taxon>
        <taxon>Embryophyta</taxon>
        <taxon>Tracheophyta</taxon>
        <taxon>Spermatophyta</taxon>
        <taxon>Magnoliopsida</taxon>
        <taxon>eudicotyledons</taxon>
        <taxon>Gunneridae</taxon>
        <taxon>Pentapetalae</taxon>
        <taxon>asterids</taxon>
        <taxon>Ericales</taxon>
        <taxon>Ericaceae</taxon>
        <taxon>Ericoideae</taxon>
        <taxon>Rhodoreae</taxon>
        <taxon>Rhododendron</taxon>
    </lineage>
</organism>
<dbReference type="CDD" id="cd04216">
    <property type="entry name" value="Phytocyanin"/>
    <property type="match status" value="1"/>
</dbReference>
<evidence type="ECO:0000256" key="2">
    <source>
        <dbReference type="ARBA" id="ARBA00023180"/>
    </source>
</evidence>
<dbReference type="Gene3D" id="2.60.40.420">
    <property type="entry name" value="Cupredoxins - blue copper proteins"/>
    <property type="match status" value="1"/>
</dbReference>
<sequence>MYMMASKMTETTSAEPEGNLQQLIPEANDLVDKLIGGMEVMETLITELEELELTARACYDSDKVVTDMKHYEFSKIMILDGCSVFLSITFVLRNPGRESIICFTWRRWRYFPLPHPDSASTMTTVVSMGPNKPSSSLSSSSLTETRSASDLKAHGVNFRTPKVGNNAYRGLLDIRFENGVLEIPKLMYNEITAPLFLNFLAYEVSLLSYHNIKEHAVISYIWFMDSLIRDVKDVEVLVQSGVLQARITDAKDIVSLFNSLAGSLFIIPKSYHFEHIHRQLKGYCESGPRPLRAKLVYFYNHGRMASKKPETTSVDPQGNLRKLIKEATELVDKQSSASDASIFRFPRHFREGNEKYYRPSTAAIGPFHAHAMDLNRVEAKLSLFYSVIGRIGDKVVTDMKRYEFSKIMILDGCSVFLVIVQSTYENHPLVMPSLGSSRGSIYDLPLDFVKLENQIPFFILKSIYEKYKELNPEAASSFSEYALSFLRMTILKEQKLCAPKPEQRIHHLLHLAKMALFPLPRPDSASPSSSSLTETRSASELKAYGVNFRTPKVGNNAYLQNIHFENGVLEIPKLMYNKITAPLFLNLLAYEVSYHNMEEHAVISYIWFMDNLIRDVKDVKNFVNQNHYSFLWNKLLLSEFELFLTTEFHIKTVTKMAMLRIVASLAVMAMIINAAMAATYNVGSPGGSWDTSTDLPSWSSSKTFLVGDSLAFTYPSNHDVVEVPKTDYDSCQTTNSIQTYNGGNTIIPLSSPGKRYFICGTFGHCSQGMKVEIDTLAASTSPTRAPTPETGIESPHSPAPSHVVSPTESPSLSPSLSRSTNPSSSSAATLANTLIGSTVGFGFAMVMLLSL</sequence>
<proteinExistence type="predicted"/>
<dbReference type="GO" id="GO:0046872">
    <property type="term" value="F:metal ion binding"/>
    <property type="evidence" value="ECO:0007669"/>
    <property type="project" value="UniProtKB-KW"/>
</dbReference>
<evidence type="ECO:0000256" key="1">
    <source>
        <dbReference type="ARBA" id="ARBA00022723"/>
    </source>
</evidence>
<dbReference type="Pfam" id="PF03140">
    <property type="entry name" value="DUF247"/>
    <property type="match status" value="2"/>
</dbReference>
<evidence type="ECO:0000313" key="6">
    <source>
        <dbReference type="EMBL" id="KAG5545494.1"/>
    </source>
</evidence>
<comment type="caution">
    <text evidence="6">The sequence shown here is derived from an EMBL/GenBank/DDBJ whole genome shotgun (WGS) entry which is preliminary data.</text>
</comment>
<keyword evidence="1" id="KW-0479">Metal-binding</keyword>